<evidence type="ECO:0000256" key="1">
    <source>
        <dbReference type="SAM" id="MobiDB-lite"/>
    </source>
</evidence>
<protein>
    <submittedName>
        <fullName evidence="2">Uncharacterized protein</fullName>
    </submittedName>
</protein>
<organism evidence="2 3">
    <name type="scientific">Caerostris extrusa</name>
    <name type="common">Bark spider</name>
    <name type="synonym">Caerostris bankana</name>
    <dbReference type="NCBI Taxonomy" id="172846"/>
    <lineage>
        <taxon>Eukaryota</taxon>
        <taxon>Metazoa</taxon>
        <taxon>Ecdysozoa</taxon>
        <taxon>Arthropoda</taxon>
        <taxon>Chelicerata</taxon>
        <taxon>Arachnida</taxon>
        <taxon>Araneae</taxon>
        <taxon>Araneomorphae</taxon>
        <taxon>Entelegynae</taxon>
        <taxon>Araneoidea</taxon>
        <taxon>Araneidae</taxon>
        <taxon>Caerostris</taxon>
    </lineage>
</organism>
<evidence type="ECO:0000313" key="3">
    <source>
        <dbReference type="Proteomes" id="UP001054945"/>
    </source>
</evidence>
<dbReference type="EMBL" id="BPLR01000896">
    <property type="protein sequence ID" value="GIY98195.1"/>
    <property type="molecule type" value="Genomic_DNA"/>
</dbReference>
<feature type="region of interest" description="Disordered" evidence="1">
    <location>
        <begin position="69"/>
        <end position="93"/>
    </location>
</feature>
<keyword evidence="3" id="KW-1185">Reference proteome</keyword>
<proteinExistence type="predicted"/>
<evidence type="ECO:0000313" key="2">
    <source>
        <dbReference type="EMBL" id="GIY98195.1"/>
    </source>
</evidence>
<dbReference type="Proteomes" id="UP001054945">
    <property type="component" value="Unassembled WGS sequence"/>
</dbReference>
<dbReference type="AlphaFoldDB" id="A0AAV4XVG2"/>
<gene>
    <name evidence="2" type="ORF">CEXT_643681</name>
</gene>
<accession>A0AAV4XVG2</accession>
<sequence length="117" mass="14004">MEGKLPSKMVSNAFSLRRYKELIIRLWNIAKCEAKESIRFCFLFLDGYTSGSKETCDEIIWKKFVKERKRKKKKTEEKKKTKENENEMEEKLPSKMVSNDFSLRRYKELIIQALEPS</sequence>
<reference evidence="2 3" key="1">
    <citation type="submission" date="2021-06" db="EMBL/GenBank/DDBJ databases">
        <title>Caerostris extrusa draft genome.</title>
        <authorList>
            <person name="Kono N."/>
            <person name="Arakawa K."/>
        </authorList>
    </citation>
    <scope>NUCLEOTIDE SEQUENCE [LARGE SCALE GENOMIC DNA]</scope>
</reference>
<comment type="caution">
    <text evidence="2">The sequence shown here is derived from an EMBL/GenBank/DDBJ whole genome shotgun (WGS) entry which is preliminary data.</text>
</comment>
<name>A0AAV4XVG2_CAEEX</name>
<feature type="compositionally biased region" description="Basic and acidic residues" evidence="1">
    <location>
        <begin position="74"/>
        <end position="93"/>
    </location>
</feature>